<gene>
    <name evidence="2" type="ORF">Tco_0681714</name>
</gene>
<evidence type="ECO:0000313" key="3">
    <source>
        <dbReference type="Proteomes" id="UP001151760"/>
    </source>
</evidence>
<sequence>MIPMTLRLVFLPWRGVTDWYQSHCIFLTYGLLNIKDPEDEAFKEEPLEGTEEEGLLEESHEEATHISYEAKSTQAMPSISLSRFYLER</sequence>
<reference evidence="2" key="2">
    <citation type="submission" date="2022-01" db="EMBL/GenBank/DDBJ databases">
        <authorList>
            <person name="Yamashiro T."/>
            <person name="Shiraishi A."/>
            <person name="Satake H."/>
            <person name="Nakayama K."/>
        </authorList>
    </citation>
    <scope>NUCLEOTIDE SEQUENCE</scope>
</reference>
<evidence type="ECO:0000313" key="2">
    <source>
        <dbReference type="EMBL" id="GJS67150.1"/>
    </source>
</evidence>
<proteinExistence type="predicted"/>
<reference evidence="2" key="1">
    <citation type="journal article" date="2022" name="Int. J. Mol. Sci.">
        <title>Draft Genome of Tanacetum Coccineum: Genomic Comparison of Closely Related Tanacetum-Family Plants.</title>
        <authorList>
            <person name="Yamashiro T."/>
            <person name="Shiraishi A."/>
            <person name="Nakayama K."/>
            <person name="Satake H."/>
        </authorList>
    </citation>
    <scope>NUCLEOTIDE SEQUENCE</scope>
</reference>
<dbReference type="EMBL" id="BQNB010009697">
    <property type="protein sequence ID" value="GJS67150.1"/>
    <property type="molecule type" value="Genomic_DNA"/>
</dbReference>
<accession>A0ABQ4XQQ8</accession>
<feature type="region of interest" description="Disordered" evidence="1">
    <location>
        <begin position="43"/>
        <end position="62"/>
    </location>
</feature>
<dbReference type="Proteomes" id="UP001151760">
    <property type="component" value="Unassembled WGS sequence"/>
</dbReference>
<evidence type="ECO:0000256" key="1">
    <source>
        <dbReference type="SAM" id="MobiDB-lite"/>
    </source>
</evidence>
<keyword evidence="3" id="KW-1185">Reference proteome</keyword>
<protein>
    <submittedName>
        <fullName evidence="2">Uncharacterized protein</fullName>
    </submittedName>
</protein>
<comment type="caution">
    <text evidence="2">The sequence shown here is derived from an EMBL/GenBank/DDBJ whole genome shotgun (WGS) entry which is preliminary data.</text>
</comment>
<feature type="compositionally biased region" description="Acidic residues" evidence="1">
    <location>
        <begin position="43"/>
        <end position="56"/>
    </location>
</feature>
<organism evidence="2 3">
    <name type="scientific">Tanacetum coccineum</name>
    <dbReference type="NCBI Taxonomy" id="301880"/>
    <lineage>
        <taxon>Eukaryota</taxon>
        <taxon>Viridiplantae</taxon>
        <taxon>Streptophyta</taxon>
        <taxon>Embryophyta</taxon>
        <taxon>Tracheophyta</taxon>
        <taxon>Spermatophyta</taxon>
        <taxon>Magnoliopsida</taxon>
        <taxon>eudicotyledons</taxon>
        <taxon>Gunneridae</taxon>
        <taxon>Pentapetalae</taxon>
        <taxon>asterids</taxon>
        <taxon>campanulids</taxon>
        <taxon>Asterales</taxon>
        <taxon>Asteraceae</taxon>
        <taxon>Asteroideae</taxon>
        <taxon>Anthemideae</taxon>
        <taxon>Anthemidinae</taxon>
        <taxon>Tanacetum</taxon>
    </lineage>
</organism>
<name>A0ABQ4XQQ8_9ASTR</name>